<sequence length="414" mass="46181">MVDAVDTTTLEKLAHLNELEPAALEQLAKKTLKLPMKAGTKVQAGDQSRWMLYLVEGKLSLFSEGQPQVIEAFSRRAHQPIFGASRLKEYAVALSQCQVLRVDRNLFDTLSRQQSEAGYEIEETTLSDVESELFSTLYQRIVTGQLALPALPEVATKIQSAINDTQIDAARLSRIVLMDMAVTGGLIKAANSALYGGAAPVHNVRDAIVRLGFSATRQLVISIAMKQVFKTSVRGLQRRMLELWDRSVRVSALSYVLARHGTRFDPEHALLAGLLHQVGMVPLLDYLGHHHPHMEDREIDAILQRLHPVMGELVVNDWGLGPDLSTVVREVNQYERNGNSPPDYCDVVLVAHLYALTHNRRGQPVTDVPRYDQVPAYTKLGLKPPNEEMKLDLFEEAEQEIRQVMDMLKGPSPA</sequence>
<keyword evidence="3" id="KW-1185">Reference proteome</keyword>
<dbReference type="CDD" id="cd00038">
    <property type="entry name" value="CAP_ED"/>
    <property type="match status" value="1"/>
</dbReference>
<organism evidence="2 3">
    <name type="scientific">Ectothiorhodospira marina</name>
    <dbReference type="NCBI Taxonomy" id="1396821"/>
    <lineage>
        <taxon>Bacteria</taxon>
        <taxon>Pseudomonadati</taxon>
        <taxon>Pseudomonadota</taxon>
        <taxon>Gammaproteobacteria</taxon>
        <taxon>Chromatiales</taxon>
        <taxon>Ectothiorhodospiraceae</taxon>
        <taxon>Ectothiorhodospira</taxon>
    </lineage>
</organism>
<reference evidence="3" key="1">
    <citation type="submission" date="2016-10" db="EMBL/GenBank/DDBJ databases">
        <authorList>
            <person name="Varghese N."/>
            <person name="Submissions S."/>
        </authorList>
    </citation>
    <scope>NUCLEOTIDE SEQUENCE [LARGE SCALE GENOMIC DNA]</scope>
    <source>
        <strain evidence="3">DSM 241</strain>
    </source>
</reference>
<evidence type="ECO:0000313" key="2">
    <source>
        <dbReference type="EMBL" id="SEL48165.1"/>
    </source>
</evidence>
<dbReference type="InterPro" id="IPR014710">
    <property type="entry name" value="RmlC-like_jellyroll"/>
</dbReference>
<dbReference type="OrthoDB" id="598113at2"/>
<feature type="domain" description="HDOD" evidence="1">
    <location>
        <begin position="148"/>
        <end position="334"/>
    </location>
</feature>
<evidence type="ECO:0000313" key="3">
    <source>
        <dbReference type="Proteomes" id="UP000199256"/>
    </source>
</evidence>
<dbReference type="InterPro" id="IPR013976">
    <property type="entry name" value="HDOD"/>
</dbReference>
<evidence type="ECO:0000259" key="1">
    <source>
        <dbReference type="PROSITE" id="PS51833"/>
    </source>
</evidence>
<dbReference type="RefSeq" id="WP_090255133.1">
    <property type="nucleotide sequence ID" value="NZ_FOAA01000018.1"/>
</dbReference>
<proteinExistence type="predicted"/>
<dbReference type="EMBL" id="FOAA01000018">
    <property type="protein sequence ID" value="SEL48165.1"/>
    <property type="molecule type" value="Genomic_DNA"/>
</dbReference>
<dbReference type="AlphaFoldDB" id="A0A1H7QKN8"/>
<protein>
    <submittedName>
        <fullName evidence="2">HD-like signal output (HDOD) domain, no enzymatic activity</fullName>
    </submittedName>
</protein>
<gene>
    <name evidence="2" type="ORF">SAMN05444515_1187</name>
</gene>
<accession>A0A1H7QKN8</accession>
<dbReference type="InterPro" id="IPR000595">
    <property type="entry name" value="cNMP-bd_dom"/>
</dbReference>
<dbReference type="PANTHER" id="PTHR33525">
    <property type="match status" value="1"/>
</dbReference>
<dbReference type="Pfam" id="PF08668">
    <property type="entry name" value="HDOD"/>
    <property type="match status" value="1"/>
</dbReference>
<dbReference type="PANTHER" id="PTHR33525:SF3">
    <property type="entry name" value="RIBONUCLEASE Y"/>
    <property type="match status" value="1"/>
</dbReference>
<dbReference type="SUPFAM" id="SSF109604">
    <property type="entry name" value="HD-domain/PDEase-like"/>
    <property type="match status" value="1"/>
</dbReference>
<name>A0A1H7QKN8_9GAMM</name>
<dbReference type="Proteomes" id="UP000199256">
    <property type="component" value="Unassembled WGS sequence"/>
</dbReference>
<dbReference type="Gene3D" id="2.60.120.10">
    <property type="entry name" value="Jelly Rolls"/>
    <property type="match status" value="1"/>
</dbReference>
<dbReference type="SUPFAM" id="SSF51206">
    <property type="entry name" value="cAMP-binding domain-like"/>
    <property type="match status" value="1"/>
</dbReference>
<dbReference type="Gene3D" id="1.10.3210.10">
    <property type="entry name" value="Hypothetical protein af1432"/>
    <property type="match status" value="1"/>
</dbReference>
<dbReference type="InterPro" id="IPR018490">
    <property type="entry name" value="cNMP-bd_dom_sf"/>
</dbReference>
<dbReference type="STRING" id="1396821.SAMN05444515_1187"/>
<dbReference type="InterPro" id="IPR052340">
    <property type="entry name" value="RNase_Y/CdgJ"/>
</dbReference>
<dbReference type="PROSITE" id="PS51833">
    <property type="entry name" value="HDOD"/>
    <property type="match status" value="1"/>
</dbReference>